<evidence type="ECO:0000256" key="1">
    <source>
        <dbReference type="SAM" id="Phobius"/>
    </source>
</evidence>
<reference evidence="2" key="1">
    <citation type="journal article" date="2008" name="ISME J.">
        <title>Genomic patterns of recombination, clonal divergence and environment in marine microbial populations.</title>
        <authorList>
            <person name="Konstantinidis K.T."/>
            <person name="Delong E.F."/>
        </authorList>
    </citation>
    <scope>NUCLEOTIDE SEQUENCE</scope>
</reference>
<keyword evidence="1" id="KW-1133">Transmembrane helix</keyword>
<accession>B3TBR3</accession>
<protein>
    <submittedName>
        <fullName evidence="2">Uncharacterized protein</fullName>
    </submittedName>
</protein>
<proteinExistence type="predicted"/>
<dbReference type="EMBL" id="EU016664">
    <property type="protein sequence ID" value="ABZ10022.1"/>
    <property type="molecule type" value="Genomic_DNA"/>
</dbReference>
<feature type="transmembrane region" description="Helical" evidence="1">
    <location>
        <begin position="140"/>
        <end position="160"/>
    </location>
</feature>
<keyword evidence="1" id="KW-0812">Transmembrane</keyword>
<dbReference type="AlphaFoldDB" id="B3TBR3"/>
<gene>
    <name evidence="2" type="ORF">ALOHA_HF4000APKG10F13ctg1g5</name>
</gene>
<keyword evidence="1" id="KW-0472">Membrane</keyword>
<organism evidence="2">
    <name type="scientific">uncultured marine microorganism HF4000_APKG10F13</name>
    <dbReference type="NCBI Taxonomy" id="455557"/>
    <lineage>
        <taxon>unclassified sequences</taxon>
        <taxon>environmental samples</taxon>
    </lineage>
</organism>
<sequence>MDIKVPNISIIITLVSFTLLLLLAASFFYPWYEWNYKEEARGKLLVDDRPPYNYWYDKSEGTVEYKLLDFSASITVDSETSSVNENYDSVDKLSSFMSTIVLINALALILSLGIFIISVMSYTGTLTFLEVTNLKRITQIAVALIVLFSVLNPFFFYVSFPSNAVNPVFSTATHGNSIYELSGVEESFTGNGTRISEPAEDCFSNNLLGCKITSDWKSATGWQISALTILPALCLVVLLRIFPFQISSGTSQPDKTPPPRPRM</sequence>
<feature type="transmembrane region" description="Helical" evidence="1">
    <location>
        <begin position="96"/>
        <end position="119"/>
    </location>
</feature>
<evidence type="ECO:0000313" key="2">
    <source>
        <dbReference type="EMBL" id="ABZ10022.1"/>
    </source>
</evidence>
<feature type="transmembrane region" description="Helical" evidence="1">
    <location>
        <begin position="7"/>
        <end position="29"/>
    </location>
</feature>
<feature type="transmembrane region" description="Helical" evidence="1">
    <location>
        <begin position="222"/>
        <end position="242"/>
    </location>
</feature>
<name>B3TBR3_9ZZZZ</name>